<dbReference type="InterPro" id="IPR017853">
    <property type="entry name" value="GH"/>
</dbReference>
<evidence type="ECO:0000313" key="2">
    <source>
        <dbReference type="Proteomes" id="UP001158067"/>
    </source>
</evidence>
<evidence type="ECO:0008006" key="3">
    <source>
        <dbReference type="Google" id="ProtNLM"/>
    </source>
</evidence>
<name>A0ABY1QST0_9BACT</name>
<protein>
    <recommendedName>
        <fullName evidence="3">DUF4832 domain-containing protein</fullName>
    </recommendedName>
</protein>
<accession>A0ABY1QST0</accession>
<evidence type="ECO:0000313" key="1">
    <source>
        <dbReference type="EMBL" id="SMP76612.1"/>
    </source>
</evidence>
<comment type="caution">
    <text evidence="1">The sequence shown here is derived from an EMBL/GenBank/DDBJ whole genome shotgun (WGS) entry which is preliminary data.</text>
</comment>
<organism evidence="1 2">
    <name type="scientific">Neorhodopirellula lusitana</name>
    <dbReference type="NCBI Taxonomy" id="445327"/>
    <lineage>
        <taxon>Bacteria</taxon>
        <taxon>Pseudomonadati</taxon>
        <taxon>Planctomycetota</taxon>
        <taxon>Planctomycetia</taxon>
        <taxon>Pirellulales</taxon>
        <taxon>Pirellulaceae</taxon>
        <taxon>Neorhodopirellula</taxon>
    </lineage>
</organism>
<gene>
    <name evidence="1" type="ORF">SAMN06265222_12186</name>
</gene>
<dbReference type="Gene3D" id="3.20.20.80">
    <property type="entry name" value="Glycosidases"/>
    <property type="match status" value="1"/>
</dbReference>
<dbReference type="EMBL" id="FXUG01000021">
    <property type="protein sequence ID" value="SMP76612.1"/>
    <property type="molecule type" value="Genomic_DNA"/>
</dbReference>
<keyword evidence="2" id="KW-1185">Reference proteome</keyword>
<sequence>MIISLPHPRISIAFLVLLASSAVNLTYSQTTLDLPIRSTISTPAPMSGIVLWSDSPNVATDAVTLEFRYCGYDEVVQPDGTYDFSFIDQLLDQIAARNHQAILRFHFVYPGKPTTVPKSIRELPNYNETVAKSEGKTTSFCDWSHDELKRFTLEFYQRFAHRYDRDRRIAYLQTGFGLWGEYHIYSGPHELGKTFPDKEFQAEFIRHMDSCFENLTWSVSVDAVDPQYSPLKNNPSLLGINFGVFDDSFLCEEHPKYNAVNWKSMGTDRWQRAPGGGEFSYYNNRDQRLALSPSGPNGVPFEKDAARFHITYMIGNDQPKYQSLDRIKDAGMAIGYRFRIIQVQAILEHPDSKTVTVIITATNDGVAPIYRDAYFAAAGIRASESLLGLLPGQECVFTIESVPRPGMKSITIQSDWVLPSQTIPFAGLPTEAS</sequence>
<dbReference type="SUPFAM" id="SSF51445">
    <property type="entry name" value="(Trans)glycosidases"/>
    <property type="match status" value="1"/>
</dbReference>
<dbReference type="Proteomes" id="UP001158067">
    <property type="component" value="Unassembled WGS sequence"/>
</dbReference>
<proteinExistence type="predicted"/>
<reference evidence="1 2" key="1">
    <citation type="submission" date="2017-05" db="EMBL/GenBank/DDBJ databases">
        <authorList>
            <person name="Varghese N."/>
            <person name="Submissions S."/>
        </authorList>
    </citation>
    <scope>NUCLEOTIDE SEQUENCE [LARGE SCALE GENOMIC DNA]</scope>
    <source>
        <strain evidence="1 2">DSM 25457</strain>
    </source>
</reference>